<sequence length="96" mass="11220">MESIFCTFLVFIVSVHLPHTKAIFHVNLPLILLHLLCVHSLHQVHLMQFLPIPFLQIEQGHQLEGICNLYAFLLTKTLVFARLTLRPFDFRPCFHT</sequence>
<dbReference type="EMBL" id="KQ418855">
    <property type="protein sequence ID" value="KOF85566.1"/>
    <property type="molecule type" value="Genomic_DNA"/>
</dbReference>
<organism evidence="1">
    <name type="scientific">Octopus bimaculoides</name>
    <name type="common">California two-spotted octopus</name>
    <dbReference type="NCBI Taxonomy" id="37653"/>
    <lineage>
        <taxon>Eukaryota</taxon>
        <taxon>Metazoa</taxon>
        <taxon>Spiralia</taxon>
        <taxon>Lophotrochozoa</taxon>
        <taxon>Mollusca</taxon>
        <taxon>Cephalopoda</taxon>
        <taxon>Coleoidea</taxon>
        <taxon>Octopodiformes</taxon>
        <taxon>Octopoda</taxon>
        <taxon>Incirrata</taxon>
        <taxon>Octopodidae</taxon>
        <taxon>Octopus</taxon>
    </lineage>
</organism>
<accession>A0A0L8H8G3</accession>
<reference evidence="1" key="1">
    <citation type="submission" date="2015-07" db="EMBL/GenBank/DDBJ databases">
        <title>MeaNS - Measles Nucleotide Surveillance Program.</title>
        <authorList>
            <person name="Tran T."/>
            <person name="Druce J."/>
        </authorList>
    </citation>
    <scope>NUCLEOTIDE SEQUENCE</scope>
    <source>
        <strain evidence="1">UCB-OBI-ISO-001</strain>
        <tissue evidence="1">Gonad</tissue>
    </source>
</reference>
<protein>
    <submittedName>
        <fullName evidence="1">Uncharacterized protein</fullName>
    </submittedName>
</protein>
<dbReference type="AlphaFoldDB" id="A0A0L8H8G3"/>
<name>A0A0L8H8G3_OCTBM</name>
<gene>
    <name evidence="1" type="ORF">OCBIM_22020105mg</name>
</gene>
<evidence type="ECO:0000313" key="1">
    <source>
        <dbReference type="EMBL" id="KOF85566.1"/>
    </source>
</evidence>
<proteinExistence type="predicted"/>